<keyword evidence="1" id="KW-0378">Hydrolase</keyword>
<dbReference type="PANTHER" id="PTHR43434:SF1">
    <property type="entry name" value="PHOSPHOGLYCOLATE PHOSPHATASE"/>
    <property type="match status" value="1"/>
</dbReference>
<gene>
    <name evidence="1" type="ORF">KR51_00003030</name>
</gene>
<evidence type="ECO:0000313" key="1">
    <source>
        <dbReference type="EMBL" id="ERN42992.1"/>
    </source>
</evidence>
<dbReference type="Gene3D" id="1.10.150.240">
    <property type="entry name" value="Putative phosphatase, domain 2"/>
    <property type="match status" value="1"/>
</dbReference>
<protein>
    <submittedName>
        <fullName evidence="1">Haloacid dehalogenase (Subfamily IA)</fullName>
        <ecNumber evidence="1">3.1.3.18</ecNumber>
    </submittedName>
</protein>
<proteinExistence type="predicted"/>
<dbReference type="InParanoid" id="U5DQ65"/>
<dbReference type="InterPro" id="IPR023214">
    <property type="entry name" value="HAD_sf"/>
</dbReference>
<dbReference type="InterPro" id="IPR050155">
    <property type="entry name" value="HAD-like_hydrolase_sf"/>
</dbReference>
<dbReference type="PANTHER" id="PTHR43434">
    <property type="entry name" value="PHOSPHOGLYCOLATE PHOSPHATASE"/>
    <property type="match status" value="1"/>
</dbReference>
<dbReference type="SFLD" id="SFLDG01129">
    <property type="entry name" value="C1.5:_HAD__Beta-PGM__Phosphata"/>
    <property type="match status" value="1"/>
</dbReference>
<keyword evidence="2" id="KW-1185">Reference proteome</keyword>
<dbReference type="InterPro" id="IPR023198">
    <property type="entry name" value="PGP-like_dom2"/>
</dbReference>
<dbReference type="PATRIC" id="fig|582515.4.peg.344"/>
<dbReference type="SFLD" id="SFLDS00003">
    <property type="entry name" value="Haloacid_Dehalogenase"/>
    <property type="match status" value="1"/>
</dbReference>
<dbReference type="PRINTS" id="PR00413">
    <property type="entry name" value="HADHALOGNASE"/>
</dbReference>
<name>U5DQ65_9CHRO</name>
<evidence type="ECO:0000313" key="2">
    <source>
        <dbReference type="Proteomes" id="UP000016960"/>
    </source>
</evidence>
<dbReference type="NCBIfam" id="TIGR01509">
    <property type="entry name" value="HAD-SF-IA-v3"/>
    <property type="match status" value="1"/>
</dbReference>
<sequence length="261" mass="27537">MSGIVILSLERTLVVAIRCGDRAFANIEAIVFDKDGTLEDSLSFLRELARRRARFIDAQIPGTGDPLLMACGIQDERIDPTGMMAVGSRSECKIAAAAYIAETGRSWSEALAIAEMAFVEADRTLPRTVDVSPLFPGVRATLETLHAAGVQLAILSADSPTGVAACVERHELGAYFRVLAGVESGQNSKPDPQLLLKVCRTLNVSPAMTLMVGDSAVDIEMARRAAAAGAVGIAWDGSTAECLAAADIVLARLDAIVAHTE</sequence>
<dbReference type="InterPro" id="IPR006439">
    <property type="entry name" value="HAD-SF_hydro_IA"/>
</dbReference>
<dbReference type="GO" id="GO:0006281">
    <property type="term" value="P:DNA repair"/>
    <property type="evidence" value="ECO:0007669"/>
    <property type="project" value="TreeGrafter"/>
</dbReference>
<dbReference type="Gene3D" id="3.40.50.1000">
    <property type="entry name" value="HAD superfamily/HAD-like"/>
    <property type="match status" value="1"/>
</dbReference>
<accession>U5DQ65</accession>
<dbReference type="AlphaFoldDB" id="U5DQ65"/>
<dbReference type="EC" id="3.1.3.18" evidence="1"/>
<comment type="caution">
    <text evidence="1">The sequence shown here is derived from an EMBL/GenBank/DDBJ whole genome shotgun (WGS) entry which is preliminary data.</text>
</comment>
<dbReference type="STRING" id="582515.KR51_00003030"/>
<organism evidence="1 2">
    <name type="scientific">Rubidibacter lacunae KORDI 51-2</name>
    <dbReference type="NCBI Taxonomy" id="582515"/>
    <lineage>
        <taxon>Bacteria</taxon>
        <taxon>Bacillati</taxon>
        <taxon>Cyanobacteriota</taxon>
        <taxon>Cyanophyceae</taxon>
        <taxon>Oscillatoriophycideae</taxon>
        <taxon>Chroococcales</taxon>
        <taxon>Aphanothecaceae</taxon>
        <taxon>Rubidibacter</taxon>
    </lineage>
</organism>
<dbReference type="EMBL" id="ASSJ01000004">
    <property type="protein sequence ID" value="ERN42992.1"/>
    <property type="molecule type" value="Genomic_DNA"/>
</dbReference>
<dbReference type="GO" id="GO:0008967">
    <property type="term" value="F:phosphoglycolate phosphatase activity"/>
    <property type="evidence" value="ECO:0007669"/>
    <property type="project" value="UniProtKB-EC"/>
</dbReference>
<dbReference type="NCBIfam" id="TIGR01549">
    <property type="entry name" value="HAD-SF-IA-v1"/>
    <property type="match status" value="1"/>
</dbReference>
<dbReference type="GO" id="GO:0005829">
    <property type="term" value="C:cytosol"/>
    <property type="evidence" value="ECO:0007669"/>
    <property type="project" value="TreeGrafter"/>
</dbReference>
<dbReference type="InterPro" id="IPR036412">
    <property type="entry name" value="HAD-like_sf"/>
</dbReference>
<dbReference type="Proteomes" id="UP000016960">
    <property type="component" value="Unassembled WGS sequence"/>
</dbReference>
<dbReference type="SUPFAM" id="SSF56784">
    <property type="entry name" value="HAD-like"/>
    <property type="match status" value="1"/>
</dbReference>
<dbReference type="eggNOG" id="COG0546">
    <property type="taxonomic scope" value="Bacteria"/>
</dbReference>
<reference evidence="1 2" key="1">
    <citation type="submission" date="2013-05" db="EMBL/GenBank/DDBJ databases">
        <title>Draft genome sequence of Rubidibacter lacunae KORDI 51-2.</title>
        <authorList>
            <person name="Choi D.H."/>
            <person name="Noh J.H."/>
            <person name="Kwon K.-K."/>
            <person name="Lee J.-H."/>
            <person name="Ryu J.-Y."/>
        </authorList>
    </citation>
    <scope>NUCLEOTIDE SEQUENCE [LARGE SCALE GENOMIC DNA]</scope>
    <source>
        <strain evidence="1 2">KORDI 51-2</strain>
    </source>
</reference>
<dbReference type="Pfam" id="PF00702">
    <property type="entry name" value="Hydrolase"/>
    <property type="match status" value="1"/>
</dbReference>